<dbReference type="CDD" id="cd17569">
    <property type="entry name" value="REC_HupR-like"/>
    <property type="match status" value="1"/>
</dbReference>
<dbReference type="Proteomes" id="UP000448292">
    <property type="component" value="Unassembled WGS sequence"/>
</dbReference>
<dbReference type="Pfam" id="PF13487">
    <property type="entry name" value="HD_5"/>
    <property type="match status" value="1"/>
</dbReference>
<dbReference type="RefSeq" id="WP_144304206.1">
    <property type="nucleotide sequence ID" value="NZ_QMIE01000018.1"/>
</dbReference>
<dbReference type="AlphaFoldDB" id="A0A7M3MB09"/>
<organism evidence="4 5">
    <name type="scientific">Oceanidesulfovibrio indonesiensis</name>
    <dbReference type="NCBI Taxonomy" id="54767"/>
    <lineage>
        <taxon>Bacteria</taxon>
        <taxon>Pseudomonadati</taxon>
        <taxon>Thermodesulfobacteriota</taxon>
        <taxon>Desulfovibrionia</taxon>
        <taxon>Desulfovibrionales</taxon>
        <taxon>Desulfovibrionaceae</taxon>
        <taxon>Oceanidesulfovibrio</taxon>
    </lineage>
</organism>
<keyword evidence="4" id="KW-0808">Transferase</keyword>
<dbReference type="GO" id="GO:0016301">
    <property type="term" value="F:kinase activity"/>
    <property type="evidence" value="ECO:0007669"/>
    <property type="project" value="UniProtKB-KW"/>
</dbReference>
<dbReference type="InterPro" id="IPR001789">
    <property type="entry name" value="Sig_transdc_resp-reg_receiver"/>
</dbReference>
<gene>
    <name evidence="4" type="ORF">DPQ33_15860</name>
</gene>
<feature type="modified residue" description="4-aspartylphosphate" evidence="1">
    <location>
        <position position="54"/>
    </location>
</feature>
<keyword evidence="1" id="KW-0597">Phosphoprotein</keyword>
<comment type="caution">
    <text evidence="4">The sequence shown here is derived from an EMBL/GenBank/DDBJ whole genome shotgun (WGS) entry which is preliminary data.</text>
</comment>
<dbReference type="SMART" id="SM00448">
    <property type="entry name" value="REC"/>
    <property type="match status" value="1"/>
</dbReference>
<evidence type="ECO:0000313" key="5">
    <source>
        <dbReference type="Proteomes" id="UP000448292"/>
    </source>
</evidence>
<dbReference type="SUPFAM" id="SSF52172">
    <property type="entry name" value="CheY-like"/>
    <property type="match status" value="1"/>
</dbReference>
<dbReference type="PROSITE" id="PS51832">
    <property type="entry name" value="HD_GYP"/>
    <property type="match status" value="1"/>
</dbReference>
<evidence type="ECO:0000256" key="1">
    <source>
        <dbReference type="PROSITE-ProRule" id="PRU00169"/>
    </source>
</evidence>
<dbReference type="Gene3D" id="3.40.50.2300">
    <property type="match status" value="1"/>
</dbReference>
<dbReference type="GO" id="GO:0000160">
    <property type="term" value="P:phosphorelay signal transduction system"/>
    <property type="evidence" value="ECO:0007669"/>
    <property type="project" value="InterPro"/>
</dbReference>
<sequence length="404" mass="44480">MENNKILLVDDDENLLASFRRQLRKRYVTDIAATGEAGLAMISKEGPYALIISDYRMPGMNGIDFLAKAKELAPDTVRIILTGYADLDMAIQAVNEGSLFRLLTKPCPPQILVAAIRDGLRQHQLLNVEKELLENTLHGSIKVLSEMLSIIKPEAYGLASRIMPHVRVLSDAMEDPAAWKTETAARLCRLGYVALPDSILARVKKGKPLEAEELEAFNRHPAFAAKLIAHIPRLEDVCQIIAYQEKRFDGGGIPDDDVSGADIPLGARILKVAIGFESLLDKNFTKVDAIAALRRQAGAFDPDVLQALSDTVAQQTEMQSRAVTVGALKEGMILDQHVLINRAGKIVKVLGKGAELTETTVEYLMRIHRFVGIKEPIKVLMPVKPIIPEASPQKQRDTPKDETS</sequence>
<dbReference type="OrthoDB" id="9802066at2"/>
<feature type="domain" description="Response regulatory" evidence="2">
    <location>
        <begin position="5"/>
        <end position="120"/>
    </location>
</feature>
<name>A0A7M3MB09_9BACT</name>
<accession>A0A7M3MB09</accession>
<protein>
    <submittedName>
        <fullName evidence="4">Histidine kinase</fullName>
    </submittedName>
</protein>
<dbReference type="Pfam" id="PF00072">
    <property type="entry name" value="Response_reg"/>
    <property type="match status" value="1"/>
</dbReference>
<reference evidence="4 5" key="1">
    <citation type="submission" date="2018-06" db="EMBL/GenBank/DDBJ databases">
        <title>Complete genome of Desulfovibrio indonesiensis P37SLT.</title>
        <authorList>
            <person name="Crispim J.S."/>
            <person name="Vidigal P.M.P."/>
            <person name="Silva L.C.F."/>
            <person name="Laguardia C.N."/>
            <person name="Araujo L.C."/>
            <person name="Dias R.S."/>
            <person name="Sousa M.P."/>
            <person name="Paula S.O."/>
            <person name="Silva C."/>
        </authorList>
    </citation>
    <scope>NUCLEOTIDE SEQUENCE [LARGE SCALE GENOMIC DNA]</scope>
    <source>
        <strain evidence="4 5">P37SLT</strain>
    </source>
</reference>
<dbReference type="InterPro" id="IPR037522">
    <property type="entry name" value="HD_GYP_dom"/>
</dbReference>
<dbReference type="PANTHER" id="PTHR45228">
    <property type="entry name" value="CYCLIC DI-GMP PHOSPHODIESTERASE TM_0186-RELATED"/>
    <property type="match status" value="1"/>
</dbReference>
<dbReference type="PANTHER" id="PTHR45228:SF8">
    <property type="entry name" value="TWO-COMPONENT RESPONSE REGULATOR-RELATED"/>
    <property type="match status" value="1"/>
</dbReference>
<dbReference type="InterPro" id="IPR052020">
    <property type="entry name" value="Cyclic_di-GMP/3'3'-cGAMP_PDE"/>
</dbReference>
<evidence type="ECO:0000259" key="3">
    <source>
        <dbReference type="PROSITE" id="PS51832"/>
    </source>
</evidence>
<feature type="domain" description="HD-GYP" evidence="3">
    <location>
        <begin position="133"/>
        <end position="324"/>
    </location>
</feature>
<keyword evidence="4" id="KW-0418">Kinase</keyword>
<dbReference type="Gene3D" id="1.10.3210.10">
    <property type="entry name" value="Hypothetical protein af1432"/>
    <property type="match status" value="1"/>
</dbReference>
<evidence type="ECO:0000313" key="4">
    <source>
        <dbReference type="EMBL" id="TVM15169.1"/>
    </source>
</evidence>
<keyword evidence="5" id="KW-1185">Reference proteome</keyword>
<proteinExistence type="predicted"/>
<dbReference type="EMBL" id="QMIE01000018">
    <property type="protein sequence ID" value="TVM15169.1"/>
    <property type="molecule type" value="Genomic_DNA"/>
</dbReference>
<dbReference type="InterPro" id="IPR011006">
    <property type="entry name" value="CheY-like_superfamily"/>
</dbReference>
<dbReference type="PROSITE" id="PS50110">
    <property type="entry name" value="RESPONSE_REGULATORY"/>
    <property type="match status" value="1"/>
</dbReference>
<evidence type="ECO:0000259" key="2">
    <source>
        <dbReference type="PROSITE" id="PS50110"/>
    </source>
</evidence>